<dbReference type="SUPFAM" id="SSF53633">
    <property type="entry name" value="Carbamate kinase-like"/>
    <property type="match status" value="1"/>
</dbReference>
<gene>
    <name evidence="8" type="primary">proB</name>
    <name evidence="10" type="ORF">D3876_19325</name>
</gene>
<comment type="caution">
    <text evidence="10">The sequence shown here is derived from an EMBL/GenBank/DDBJ whole genome shotgun (WGS) entry which is preliminary data.</text>
</comment>
<keyword evidence="7 8" id="KW-0067">ATP-binding</keyword>
<dbReference type="InterPro" id="IPR001048">
    <property type="entry name" value="Asp/Glu/Uridylate_kinase"/>
</dbReference>
<evidence type="ECO:0000256" key="1">
    <source>
        <dbReference type="ARBA" id="ARBA00022490"/>
    </source>
</evidence>
<dbReference type="GO" id="GO:0005829">
    <property type="term" value="C:cytosol"/>
    <property type="evidence" value="ECO:0007669"/>
    <property type="project" value="TreeGrafter"/>
</dbReference>
<dbReference type="InterPro" id="IPR036393">
    <property type="entry name" value="AceGlu_kinase-like_sf"/>
</dbReference>
<evidence type="ECO:0000259" key="9">
    <source>
        <dbReference type="SMART" id="SM00359"/>
    </source>
</evidence>
<evidence type="ECO:0000256" key="7">
    <source>
        <dbReference type="ARBA" id="ARBA00022840"/>
    </source>
</evidence>
<dbReference type="InterPro" id="IPR005715">
    <property type="entry name" value="Glu_5kinase/COase_Synthase"/>
</dbReference>
<evidence type="ECO:0000256" key="4">
    <source>
        <dbReference type="ARBA" id="ARBA00022679"/>
    </source>
</evidence>
<dbReference type="CDD" id="cd21157">
    <property type="entry name" value="PUA_G5K"/>
    <property type="match status" value="1"/>
</dbReference>
<dbReference type="SMART" id="SM00359">
    <property type="entry name" value="PUA"/>
    <property type="match status" value="1"/>
</dbReference>
<evidence type="ECO:0000256" key="3">
    <source>
        <dbReference type="ARBA" id="ARBA00022650"/>
    </source>
</evidence>
<dbReference type="GO" id="GO:0004349">
    <property type="term" value="F:glutamate 5-kinase activity"/>
    <property type="evidence" value="ECO:0007669"/>
    <property type="project" value="UniProtKB-UniRule"/>
</dbReference>
<protein>
    <recommendedName>
        <fullName evidence="8">Glutamate 5-kinase</fullName>
        <ecNumber evidence="8">2.7.2.11</ecNumber>
    </recommendedName>
    <alternativeName>
        <fullName evidence="8">Gamma-glutamyl kinase</fullName>
        <shortName evidence="8">GK</shortName>
    </alternativeName>
</protein>
<comment type="function">
    <text evidence="8">Catalyzes the transfer of a phosphate group to glutamate to form L-glutamate 5-phosphate.</text>
</comment>
<proteinExistence type="inferred from homology"/>
<dbReference type="InterPro" id="IPR036974">
    <property type="entry name" value="PUA_sf"/>
</dbReference>
<dbReference type="SUPFAM" id="SSF88697">
    <property type="entry name" value="PUA domain-like"/>
    <property type="match status" value="1"/>
</dbReference>
<dbReference type="InterPro" id="IPR019797">
    <property type="entry name" value="Glutamate_5-kinase_CS"/>
</dbReference>
<dbReference type="PANTHER" id="PTHR43654">
    <property type="entry name" value="GLUTAMATE 5-KINASE"/>
    <property type="match status" value="1"/>
</dbReference>
<dbReference type="InterPro" id="IPR002478">
    <property type="entry name" value="PUA"/>
</dbReference>
<dbReference type="AlphaFoldDB" id="A0A418W7L0"/>
<dbReference type="Pfam" id="PF01472">
    <property type="entry name" value="PUA"/>
    <property type="match status" value="1"/>
</dbReference>
<feature type="domain" description="PUA" evidence="9">
    <location>
        <begin position="290"/>
        <end position="372"/>
    </location>
</feature>
<dbReference type="EC" id="2.7.2.11" evidence="8"/>
<dbReference type="InterPro" id="IPR015947">
    <property type="entry name" value="PUA-like_sf"/>
</dbReference>
<dbReference type="InterPro" id="IPR011529">
    <property type="entry name" value="Glu_5kinase"/>
</dbReference>
<comment type="pathway">
    <text evidence="8">Amino-acid biosynthesis; L-proline biosynthesis; L-glutamate 5-semialdehyde from L-glutamate: step 1/2.</text>
</comment>
<keyword evidence="6 8" id="KW-0418">Kinase</keyword>
<dbReference type="Gene3D" id="2.30.130.10">
    <property type="entry name" value="PUA domain"/>
    <property type="match status" value="1"/>
</dbReference>
<keyword evidence="11" id="KW-1185">Reference proteome</keyword>
<evidence type="ECO:0000313" key="11">
    <source>
        <dbReference type="Proteomes" id="UP000286100"/>
    </source>
</evidence>
<dbReference type="PRINTS" id="PR00474">
    <property type="entry name" value="GLU5KINASE"/>
</dbReference>
<dbReference type="RefSeq" id="WP_119765273.1">
    <property type="nucleotide sequence ID" value="NZ_QYUM01000004.1"/>
</dbReference>
<dbReference type="GO" id="GO:0055129">
    <property type="term" value="P:L-proline biosynthetic process"/>
    <property type="evidence" value="ECO:0007669"/>
    <property type="project" value="UniProtKB-UniRule"/>
</dbReference>
<sequence>MVADLSRDSARFSPAQCPRLVVKVGSALLVDPEGAIRSRWLGTLVKDIAEAHKAGQQVAIVSSGAIALGARRLKLPKGGRASLEDAQAAAATGQIALSQVWADLLAAHGVIAAQILVTLDDLEDRRRYLNASATLDRLLTLGVVPVINENDSVATAEIRFGDNDRLAARVAQAAGAQGVVLLSDVDGLYTANPGHDPGAMLIPRVERIDGRIMAMADGRTASGMGSGGMVSKLEAARIANSAGAALAIATGKHDHALQRYLDSGHGTVFLPEKRAGARKAWLAGRLRIAGAVHVDAGAAAALGKGKSLLAAGATEIRGSFERGDVIDVIDPDGKTIARGLAEYDHADAARIVGKRSSALEQILGYAPRAAIIHRDHMVLL</sequence>
<keyword evidence="1 8" id="KW-0963">Cytoplasm</keyword>
<name>A0A418W7L0_9SPHN</name>
<dbReference type="Pfam" id="PF00696">
    <property type="entry name" value="AA_kinase"/>
    <property type="match status" value="1"/>
</dbReference>
<keyword evidence="4 8" id="KW-0808">Transferase</keyword>
<feature type="binding site" evidence="8">
    <location>
        <position position="151"/>
    </location>
    <ligand>
        <name>substrate</name>
    </ligand>
</feature>
<comment type="catalytic activity">
    <reaction evidence="8">
        <text>L-glutamate + ATP = L-glutamyl 5-phosphate + ADP</text>
        <dbReference type="Rhea" id="RHEA:14877"/>
        <dbReference type="ChEBI" id="CHEBI:29985"/>
        <dbReference type="ChEBI" id="CHEBI:30616"/>
        <dbReference type="ChEBI" id="CHEBI:58274"/>
        <dbReference type="ChEBI" id="CHEBI:456216"/>
        <dbReference type="EC" id="2.7.2.11"/>
    </reaction>
</comment>
<feature type="binding site" evidence="8">
    <location>
        <position position="163"/>
    </location>
    <ligand>
        <name>substrate</name>
    </ligand>
</feature>
<feature type="binding site" evidence="8">
    <location>
        <begin position="183"/>
        <end position="184"/>
    </location>
    <ligand>
        <name>ATP</name>
        <dbReference type="ChEBI" id="CHEBI:30616"/>
    </ligand>
</feature>
<dbReference type="Proteomes" id="UP000286100">
    <property type="component" value="Unassembled WGS sequence"/>
</dbReference>
<dbReference type="Gene3D" id="3.40.1160.10">
    <property type="entry name" value="Acetylglutamate kinase-like"/>
    <property type="match status" value="1"/>
</dbReference>
<dbReference type="InterPro" id="IPR041739">
    <property type="entry name" value="G5K_ProB"/>
</dbReference>
<accession>A0A418W7L0</accession>
<dbReference type="GO" id="GO:0003723">
    <property type="term" value="F:RNA binding"/>
    <property type="evidence" value="ECO:0007669"/>
    <property type="project" value="InterPro"/>
</dbReference>
<feature type="binding site" evidence="8">
    <location>
        <position position="63"/>
    </location>
    <ligand>
        <name>substrate</name>
    </ligand>
</feature>
<dbReference type="PROSITE" id="PS00902">
    <property type="entry name" value="GLUTAMATE_5_KINASE"/>
    <property type="match status" value="1"/>
</dbReference>
<evidence type="ECO:0000256" key="6">
    <source>
        <dbReference type="ARBA" id="ARBA00022777"/>
    </source>
</evidence>
<dbReference type="InterPro" id="IPR001057">
    <property type="entry name" value="Glu/AcGlu_kinase"/>
</dbReference>
<dbReference type="GO" id="GO:0005524">
    <property type="term" value="F:ATP binding"/>
    <property type="evidence" value="ECO:0007669"/>
    <property type="project" value="UniProtKB-KW"/>
</dbReference>
<dbReference type="UniPathway" id="UPA00098">
    <property type="reaction ID" value="UER00359"/>
</dbReference>
<dbReference type="NCBIfam" id="TIGR01027">
    <property type="entry name" value="proB"/>
    <property type="match status" value="1"/>
</dbReference>
<comment type="subcellular location">
    <subcellularLocation>
        <location evidence="8">Cytoplasm</location>
    </subcellularLocation>
</comment>
<feature type="binding site" evidence="8">
    <location>
        <begin position="226"/>
        <end position="232"/>
    </location>
    <ligand>
        <name>ATP</name>
        <dbReference type="ChEBI" id="CHEBI:30616"/>
    </ligand>
</feature>
<evidence type="ECO:0000256" key="5">
    <source>
        <dbReference type="ARBA" id="ARBA00022741"/>
    </source>
</evidence>
<reference evidence="10 11" key="1">
    <citation type="submission" date="2018-09" db="EMBL/GenBank/DDBJ databases">
        <authorList>
            <person name="Zhu H."/>
        </authorList>
    </citation>
    <scope>NUCLEOTIDE SEQUENCE [LARGE SCALE GENOMIC DNA]</scope>
    <source>
        <strain evidence="10 11">K2R01-6</strain>
    </source>
</reference>
<dbReference type="PROSITE" id="PS50890">
    <property type="entry name" value="PUA"/>
    <property type="match status" value="1"/>
</dbReference>
<feature type="binding site" evidence="8">
    <location>
        <position position="23"/>
    </location>
    <ligand>
        <name>ATP</name>
        <dbReference type="ChEBI" id="CHEBI:30616"/>
    </ligand>
</feature>
<evidence type="ECO:0000256" key="8">
    <source>
        <dbReference type="HAMAP-Rule" id="MF_00456"/>
    </source>
</evidence>
<comment type="similarity">
    <text evidence="8">Belongs to the glutamate 5-kinase family.</text>
</comment>
<dbReference type="PANTHER" id="PTHR43654:SF1">
    <property type="entry name" value="ISOPENTENYL PHOSPHATE KINASE"/>
    <property type="match status" value="1"/>
</dbReference>
<evidence type="ECO:0000256" key="2">
    <source>
        <dbReference type="ARBA" id="ARBA00022605"/>
    </source>
</evidence>
<dbReference type="EMBL" id="QYUM01000004">
    <property type="protein sequence ID" value="RJF85988.1"/>
    <property type="molecule type" value="Genomic_DNA"/>
</dbReference>
<keyword evidence="2 8" id="KW-0028">Amino-acid biosynthesis</keyword>
<keyword evidence="3 8" id="KW-0641">Proline biosynthesis</keyword>
<dbReference type="HAMAP" id="MF_00456">
    <property type="entry name" value="ProB"/>
    <property type="match status" value="1"/>
</dbReference>
<dbReference type="FunFam" id="3.40.1160.10:FF:000018">
    <property type="entry name" value="Glutamate 5-kinase"/>
    <property type="match status" value="1"/>
</dbReference>
<evidence type="ECO:0000313" key="10">
    <source>
        <dbReference type="EMBL" id="RJF85988.1"/>
    </source>
</evidence>
<dbReference type="CDD" id="cd04242">
    <property type="entry name" value="AAK_G5K_ProB"/>
    <property type="match status" value="1"/>
</dbReference>
<dbReference type="PIRSF" id="PIRSF000729">
    <property type="entry name" value="GK"/>
    <property type="match status" value="1"/>
</dbReference>
<keyword evidence="5 8" id="KW-0547">Nucleotide-binding</keyword>
<organism evidence="10 11">
    <name type="scientific">Sphingomonas cavernae</name>
    <dbReference type="NCBI Taxonomy" id="2320861"/>
    <lineage>
        <taxon>Bacteria</taxon>
        <taxon>Pseudomonadati</taxon>
        <taxon>Pseudomonadota</taxon>
        <taxon>Alphaproteobacteria</taxon>
        <taxon>Sphingomonadales</taxon>
        <taxon>Sphingomonadaceae</taxon>
        <taxon>Sphingomonas</taxon>
    </lineage>
</organism>
<dbReference type="OrthoDB" id="9804434at2"/>